<dbReference type="RefSeq" id="WP_223405923.1">
    <property type="nucleotide sequence ID" value="NZ_JAGSHT010000011.1"/>
</dbReference>
<proteinExistence type="predicted"/>
<comment type="caution">
    <text evidence="2">The sequence shown here is derived from an EMBL/GenBank/DDBJ whole genome shotgun (WGS) entry which is preliminary data.</text>
</comment>
<evidence type="ECO:0000256" key="1">
    <source>
        <dbReference type="SAM" id="MobiDB-lite"/>
    </source>
</evidence>
<gene>
    <name evidence="2" type="ORF">KCQ71_11335</name>
</gene>
<name>A0ABS7SAP0_9MICO</name>
<feature type="region of interest" description="Disordered" evidence="1">
    <location>
        <begin position="1"/>
        <end position="30"/>
    </location>
</feature>
<evidence type="ECO:0008006" key="4">
    <source>
        <dbReference type="Google" id="ProtNLM"/>
    </source>
</evidence>
<protein>
    <recommendedName>
        <fullName evidence="4">Lipoprotein</fullName>
    </recommendedName>
</protein>
<dbReference type="EMBL" id="JAGSHT010000011">
    <property type="protein sequence ID" value="MBZ2196749.1"/>
    <property type="molecule type" value="Genomic_DNA"/>
</dbReference>
<dbReference type="Proteomes" id="UP000826651">
    <property type="component" value="Unassembled WGS sequence"/>
</dbReference>
<accession>A0ABS7SAP0</accession>
<evidence type="ECO:0000313" key="3">
    <source>
        <dbReference type="Proteomes" id="UP000826651"/>
    </source>
</evidence>
<evidence type="ECO:0000313" key="2">
    <source>
        <dbReference type="EMBL" id="MBZ2196749.1"/>
    </source>
</evidence>
<reference evidence="2 3" key="1">
    <citation type="submission" date="2021-04" db="EMBL/GenBank/DDBJ databases">
        <title>Ruania sp. nov., isolated from sandy soil of mangrove forest.</title>
        <authorList>
            <person name="Ge X."/>
            <person name="Huang R."/>
            <person name="Liu W."/>
        </authorList>
    </citation>
    <scope>NUCLEOTIDE SEQUENCE [LARGE SCALE GENOMIC DNA]</scope>
    <source>
        <strain evidence="2 3">N2-46</strain>
    </source>
</reference>
<organism evidence="2 3">
    <name type="scientific">Occultella gossypii</name>
    <dbReference type="NCBI Taxonomy" id="2800820"/>
    <lineage>
        <taxon>Bacteria</taxon>
        <taxon>Bacillati</taxon>
        <taxon>Actinomycetota</taxon>
        <taxon>Actinomycetes</taxon>
        <taxon>Micrococcales</taxon>
        <taxon>Ruaniaceae</taxon>
        <taxon>Occultella</taxon>
    </lineage>
</organism>
<sequence>MVFLAGCSGDAEQPVEPDATTAGAGPRPLTSEEAERLAVARFRNYDDGVREVSFEVTDSGVTYAVDAWVDWVNHVGYGAVADAAGSESLLLAWTPSGLSTYPWTPGEPAPLPAPGLAGAAAQEWTSSELAPDASRLHTLLALVVDLGADRPDNALLLSQTDARWLRVDDVDGVSVDVIAGPTADVVYDPATSTAAGDGSDATVRYWVTDDGTILRLEVRLGGAGEWTPVEFGPAADVEFAQDFLGGEGG</sequence>
<keyword evidence="3" id="KW-1185">Reference proteome</keyword>